<dbReference type="CDD" id="cd00090">
    <property type="entry name" value="HTH_ARSR"/>
    <property type="match status" value="1"/>
</dbReference>
<keyword evidence="3" id="KW-1185">Reference proteome</keyword>
<dbReference type="SUPFAM" id="SSF46785">
    <property type="entry name" value="Winged helix' DNA-binding domain"/>
    <property type="match status" value="1"/>
</dbReference>
<evidence type="ECO:0000313" key="2">
    <source>
        <dbReference type="EMBL" id="GGE64285.1"/>
    </source>
</evidence>
<dbReference type="AlphaFoldDB" id="A0A917API8"/>
<gene>
    <name evidence="2" type="ORF">GCM10011401_09250</name>
</gene>
<dbReference type="InterPro" id="IPR000835">
    <property type="entry name" value="HTH_MarR-typ"/>
</dbReference>
<dbReference type="GO" id="GO:0003700">
    <property type="term" value="F:DNA-binding transcription factor activity"/>
    <property type="evidence" value="ECO:0007669"/>
    <property type="project" value="InterPro"/>
</dbReference>
<dbReference type="RefSeq" id="WP_229658795.1">
    <property type="nucleotide sequence ID" value="NZ_BMIS01000003.1"/>
</dbReference>
<dbReference type="Pfam" id="PF12802">
    <property type="entry name" value="MarR_2"/>
    <property type="match status" value="1"/>
</dbReference>
<sequence length="198" mass="22525">MPVDQLPKFVVIDDVQAIRAMAHQARQKALDELYGSHRAYTATELAARCEISPSAMSYHLRALEKYGYIRRVEQEGDGRNKYWQAVAFTLRIIGFDAGSQSESPSVTSHIEGLRKRVGEEVRRRRARSADLHDEALYPVITSSQLDLRDEQAEEFMQRLHGLLDEFALTSGKLPPDEATRRIHYFVSAIEEPPEPVES</sequence>
<evidence type="ECO:0000259" key="1">
    <source>
        <dbReference type="SMART" id="SM00418"/>
    </source>
</evidence>
<dbReference type="InterPro" id="IPR011991">
    <property type="entry name" value="ArsR-like_HTH"/>
</dbReference>
<feature type="domain" description="HTH arsR-type" evidence="1">
    <location>
        <begin position="16"/>
        <end position="97"/>
    </location>
</feature>
<reference evidence="2" key="1">
    <citation type="journal article" date="2014" name="Int. J. Syst. Evol. Microbiol.">
        <title>Complete genome sequence of Corynebacterium casei LMG S-19264T (=DSM 44701T), isolated from a smear-ripened cheese.</title>
        <authorList>
            <consortium name="US DOE Joint Genome Institute (JGI-PGF)"/>
            <person name="Walter F."/>
            <person name="Albersmeier A."/>
            <person name="Kalinowski J."/>
            <person name="Ruckert C."/>
        </authorList>
    </citation>
    <scope>NUCLEOTIDE SEQUENCE</scope>
    <source>
        <strain evidence="2">CGMCC 1.15388</strain>
    </source>
</reference>
<reference evidence="2" key="2">
    <citation type="submission" date="2020-09" db="EMBL/GenBank/DDBJ databases">
        <authorList>
            <person name="Sun Q."/>
            <person name="Zhou Y."/>
        </authorList>
    </citation>
    <scope>NUCLEOTIDE SEQUENCE</scope>
    <source>
        <strain evidence="2">CGMCC 1.15388</strain>
    </source>
</reference>
<dbReference type="InterPro" id="IPR036388">
    <property type="entry name" value="WH-like_DNA-bd_sf"/>
</dbReference>
<comment type="caution">
    <text evidence="2">The sequence shown here is derived from an EMBL/GenBank/DDBJ whole genome shotgun (WGS) entry which is preliminary data.</text>
</comment>
<dbReference type="Gene3D" id="1.10.10.10">
    <property type="entry name" value="Winged helix-like DNA-binding domain superfamily/Winged helix DNA-binding domain"/>
    <property type="match status" value="1"/>
</dbReference>
<dbReference type="InterPro" id="IPR036390">
    <property type="entry name" value="WH_DNA-bd_sf"/>
</dbReference>
<dbReference type="InterPro" id="IPR001845">
    <property type="entry name" value="HTH_ArsR_DNA-bd_dom"/>
</dbReference>
<dbReference type="SMART" id="SM00418">
    <property type="entry name" value="HTH_ARSR"/>
    <property type="match status" value="1"/>
</dbReference>
<dbReference type="EMBL" id="BMIS01000003">
    <property type="protein sequence ID" value="GGE64285.1"/>
    <property type="molecule type" value="Genomic_DNA"/>
</dbReference>
<proteinExistence type="predicted"/>
<evidence type="ECO:0000313" key="3">
    <source>
        <dbReference type="Proteomes" id="UP000633136"/>
    </source>
</evidence>
<dbReference type="Proteomes" id="UP000633136">
    <property type="component" value="Unassembled WGS sequence"/>
</dbReference>
<name>A0A917API8_9MICC</name>
<organism evidence="2 3">
    <name type="scientific">Nesterenkonia cremea</name>
    <dbReference type="NCBI Taxonomy" id="1882340"/>
    <lineage>
        <taxon>Bacteria</taxon>
        <taxon>Bacillati</taxon>
        <taxon>Actinomycetota</taxon>
        <taxon>Actinomycetes</taxon>
        <taxon>Micrococcales</taxon>
        <taxon>Micrococcaceae</taxon>
        <taxon>Nesterenkonia</taxon>
    </lineage>
</organism>
<protein>
    <recommendedName>
        <fullName evidence="1">HTH arsR-type domain-containing protein</fullName>
    </recommendedName>
</protein>
<accession>A0A917API8</accession>